<name>R7QA04_CHOCR</name>
<dbReference type="PANTHER" id="PTHR33231:SF1">
    <property type="entry name" value="30S RIBOSOMAL PROTEIN"/>
    <property type="match status" value="1"/>
</dbReference>
<dbReference type="GO" id="GO:0045900">
    <property type="term" value="P:negative regulation of translational elongation"/>
    <property type="evidence" value="ECO:0007669"/>
    <property type="project" value="TreeGrafter"/>
</dbReference>
<feature type="domain" description="Sigma 54 modulation/S30EA ribosomal protein C-terminal" evidence="3">
    <location>
        <begin position="150"/>
        <end position="188"/>
    </location>
</feature>
<dbReference type="InterPro" id="IPR003489">
    <property type="entry name" value="RHF/RaiA"/>
</dbReference>
<evidence type="ECO:0000256" key="2">
    <source>
        <dbReference type="SAM" id="MobiDB-lite"/>
    </source>
</evidence>
<dbReference type="PhylomeDB" id="R7QA04"/>
<dbReference type="InterPro" id="IPR038416">
    <property type="entry name" value="Ribosom_S30AE_C_sf"/>
</dbReference>
<dbReference type="Gramene" id="CDF34884">
    <property type="protein sequence ID" value="CDF34884"/>
    <property type="gene ID" value="CHC_T00003227001"/>
</dbReference>
<evidence type="ECO:0000256" key="1">
    <source>
        <dbReference type="ARBA" id="ARBA00022845"/>
    </source>
</evidence>
<dbReference type="GeneID" id="17322418"/>
<proteinExistence type="predicted"/>
<evidence type="ECO:0000259" key="3">
    <source>
        <dbReference type="Pfam" id="PF16321"/>
    </source>
</evidence>
<dbReference type="Proteomes" id="UP000012073">
    <property type="component" value="Unassembled WGS sequence"/>
</dbReference>
<dbReference type="OMA" id="KYFAMPP"/>
<dbReference type="SUPFAM" id="SSF69754">
    <property type="entry name" value="Ribosome binding protein Y (YfiA homologue)"/>
    <property type="match status" value="1"/>
</dbReference>
<dbReference type="PANTHER" id="PTHR33231">
    <property type="entry name" value="30S RIBOSOMAL PROTEIN"/>
    <property type="match status" value="1"/>
</dbReference>
<dbReference type="CDD" id="cd00552">
    <property type="entry name" value="RaiA"/>
    <property type="match status" value="1"/>
</dbReference>
<evidence type="ECO:0000313" key="5">
    <source>
        <dbReference type="Proteomes" id="UP000012073"/>
    </source>
</evidence>
<dbReference type="InterPro" id="IPR036567">
    <property type="entry name" value="RHF-like"/>
</dbReference>
<dbReference type="STRING" id="2769.R7QA04"/>
<keyword evidence="5" id="KW-1185">Reference proteome</keyword>
<dbReference type="GO" id="GO:0022627">
    <property type="term" value="C:cytosolic small ribosomal subunit"/>
    <property type="evidence" value="ECO:0007669"/>
    <property type="project" value="TreeGrafter"/>
</dbReference>
<gene>
    <name evidence="4" type="ORF">CHC_T00003227001</name>
</gene>
<accession>R7QA04</accession>
<dbReference type="KEGG" id="ccp:CHC_T00003227001"/>
<dbReference type="Pfam" id="PF16321">
    <property type="entry name" value="Ribosom_S30AE_C"/>
    <property type="match status" value="1"/>
</dbReference>
<dbReference type="EMBL" id="HG001709">
    <property type="protein sequence ID" value="CDF34884.1"/>
    <property type="molecule type" value="Genomic_DNA"/>
</dbReference>
<dbReference type="GO" id="GO:0043024">
    <property type="term" value="F:ribosomal small subunit binding"/>
    <property type="evidence" value="ECO:0007669"/>
    <property type="project" value="TreeGrafter"/>
</dbReference>
<feature type="compositionally biased region" description="Basic and acidic residues" evidence="2">
    <location>
        <begin position="107"/>
        <end position="124"/>
    </location>
</feature>
<protein>
    <recommendedName>
        <fullName evidence="3">Sigma 54 modulation/S30EA ribosomal protein C-terminal domain-containing protein</fullName>
    </recommendedName>
</protein>
<dbReference type="Gene3D" id="3.30.160.100">
    <property type="entry name" value="Ribosome hibernation promotion factor-like"/>
    <property type="match status" value="1"/>
</dbReference>
<dbReference type="NCBIfam" id="TIGR00741">
    <property type="entry name" value="yfiA"/>
    <property type="match status" value="1"/>
</dbReference>
<keyword evidence="1" id="KW-0810">Translation regulation</keyword>
<dbReference type="Gene3D" id="3.30.505.50">
    <property type="entry name" value="Sigma 54 modulation/S30EA ribosomal protein, C-terminal domain"/>
    <property type="match status" value="1"/>
</dbReference>
<dbReference type="InterPro" id="IPR050574">
    <property type="entry name" value="HPF/YfiA_ribosome-assoc"/>
</dbReference>
<evidence type="ECO:0000313" key="4">
    <source>
        <dbReference type="EMBL" id="CDF34884.1"/>
    </source>
</evidence>
<dbReference type="RefSeq" id="XP_005714703.1">
    <property type="nucleotide sequence ID" value="XM_005714646.1"/>
</dbReference>
<sequence length="202" mass="22904">MVLSAKETQESAAVRITGNNITLTDALRSYINEKLGKVMRRFAGVIAKMDVHLTVEHNPSVPLRHKAEVVAFAGKTILRKEVRTDDMYASIDALEERIARTIRKYKERKEAKSKGKDSISRTADDAAEMDEGEADDQFQDIYQDTMPQIPAEAVLCCEYVDHPWYLFRNAETKEISLVYKRNHGGYGLIEPSNPQVVDEEQV</sequence>
<dbReference type="InterPro" id="IPR032528">
    <property type="entry name" value="Ribosom_S30AE_C"/>
</dbReference>
<feature type="region of interest" description="Disordered" evidence="2">
    <location>
        <begin position="106"/>
        <end position="133"/>
    </location>
</feature>
<dbReference type="AlphaFoldDB" id="R7QA04"/>
<reference evidence="5" key="1">
    <citation type="journal article" date="2013" name="Proc. Natl. Acad. Sci. U.S.A.">
        <title>Genome structure and metabolic features in the red seaweed Chondrus crispus shed light on evolution of the Archaeplastida.</title>
        <authorList>
            <person name="Collen J."/>
            <person name="Porcel B."/>
            <person name="Carre W."/>
            <person name="Ball S.G."/>
            <person name="Chaparro C."/>
            <person name="Tonon T."/>
            <person name="Barbeyron T."/>
            <person name="Michel G."/>
            <person name="Noel B."/>
            <person name="Valentin K."/>
            <person name="Elias M."/>
            <person name="Artiguenave F."/>
            <person name="Arun A."/>
            <person name="Aury J.M."/>
            <person name="Barbosa-Neto J.F."/>
            <person name="Bothwell J.H."/>
            <person name="Bouget F.Y."/>
            <person name="Brillet L."/>
            <person name="Cabello-Hurtado F."/>
            <person name="Capella-Gutierrez S."/>
            <person name="Charrier B."/>
            <person name="Cladiere L."/>
            <person name="Cock J.M."/>
            <person name="Coelho S.M."/>
            <person name="Colleoni C."/>
            <person name="Czjzek M."/>
            <person name="Da Silva C."/>
            <person name="Delage L."/>
            <person name="Denoeud F."/>
            <person name="Deschamps P."/>
            <person name="Dittami S.M."/>
            <person name="Gabaldon T."/>
            <person name="Gachon C.M."/>
            <person name="Groisillier A."/>
            <person name="Herve C."/>
            <person name="Jabbari K."/>
            <person name="Katinka M."/>
            <person name="Kloareg B."/>
            <person name="Kowalczyk N."/>
            <person name="Labadie K."/>
            <person name="Leblanc C."/>
            <person name="Lopez P.J."/>
            <person name="McLachlan D.H."/>
            <person name="Meslet-Cladiere L."/>
            <person name="Moustafa A."/>
            <person name="Nehr Z."/>
            <person name="Nyvall Collen P."/>
            <person name="Panaud O."/>
            <person name="Partensky F."/>
            <person name="Poulain J."/>
            <person name="Rensing S.A."/>
            <person name="Rousvoal S."/>
            <person name="Samson G."/>
            <person name="Symeonidi A."/>
            <person name="Weissenbach J."/>
            <person name="Zambounis A."/>
            <person name="Wincker P."/>
            <person name="Boyen C."/>
        </authorList>
    </citation>
    <scope>NUCLEOTIDE SEQUENCE [LARGE SCALE GENOMIC DNA]</scope>
    <source>
        <strain evidence="5">cv. Stackhouse</strain>
    </source>
</reference>
<dbReference type="OrthoDB" id="10253151at2759"/>
<organism evidence="4 5">
    <name type="scientific">Chondrus crispus</name>
    <name type="common">Carrageen Irish moss</name>
    <name type="synonym">Polymorpha crispa</name>
    <dbReference type="NCBI Taxonomy" id="2769"/>
    <lineage>
        <taxon>Eukaryota</taxon>
        <taxon>Rhodophyta</taxon>
        <taxon>Florideophyceae</taxon>
        <taxon>Rhodymeniophycidae</taxon>
        <taxon>Gigartinales</taxon>
        <taxon>Gigartinaceae</taxon>
        <taxon>Chondrus</taxon>
    </lineage>
</organism>
<dbReference type="Pfam" id="PF02482">
    <property type="entry name" value="Ribosomal_S30AE"/>
    <property type="match status" value="1"/>
</dbReference>